<sequence length="156" mass="17023">MTFGIRGLPQGVHAPSAQGAVWLAGCAVVLAVLDVVVEGRSFRTVVPLEDPDAVLPAEDALRHHLFDGGLMTVLLLLILVFSLPWNSVAALCYLPLIGMWLLNAAYGTYWERRRGLLLWRGHVPAQPRGTGQIYYSSVRRPAHVPDNSGARSDQLS</sequence>
<dbReference type="Proteomes" id="UP000749040">
    <property type="component" value="Unassembled WGS sequence"/>
</dbReference>
<reference evidence="2 3" key="1">
    <citation type="submission" date="2021-01" db="EMBL/GenBank/DDBJ databases">
        <title>Streptomyces acididurans sp. nov., isolated from a peat swamp forest soil.</title>
        <authorList>
            <person name="Chantavorakit T."/>
            <person name="Duangmal K."/>
        </authorList>
    </citation>
    <scope>NUCLEOTIDE SEQUENCE [LARGE SCALE GENOMIC DNA]</scope>
    <source>
        <strain evidence="2 3">KK5PA1</strain>
    </source>
</reference>
<proteinExistence type="predicted"/>
<evidence type="ECO:0000313" key="2">
    <source>
        <dbReference type="EMBL" id="MBM9506208.1"/>
    </source>
</evidence>
<feature type="transmembrane region" description="Helical" evidence="1">
    <location>
        <begin position="88"/>
        <end position="110"/>
    </location>
</feature>
<feature type="transmembrane region" description="Helical" evidence="1">
    <location>
        <begin position="20"/>
        <end position="37"/>
    </location>
</feature>
<dbReference type="PROSITE" id="PS51257">
    <property type="entry name" value="PROKAR_LIPOPROTEIN"/>
    <property type="match status" value="1"/>
</dbReference>
<organism evidence="2 3">
    <name type="scientific">Actinacidiphila acididurans</name>
    <dbReference type="NCBI Taxonomy" id="2784346"/>
    <lineage>
        <taxon>Bacteria</taxon>
        <taxon>Bacillati</taxon>
        <taxon>Actinomycetota</taxon>
        <taxon>Actinomycetes</taxon>
        <taxon>Kitasatosporales</taxon>
        <taxon>Streptomycetaceae</taxon>
        <taxon>Actinacidiphila</taxon>
    </lineage>
</organism>
<evidence type="ECO:0000313" key="3">
    <source>
        <dbReference type="Proteomes" id="UP000749040"/>
    </source>
</evidence>
<keyword evidence="1" id="KW-0812">Transmembrane</keyword>
<keyword evidence="1" id="KW-0472">Membrane</keyword>
<keyword evidence="3" id="KW-1185">Reference proteome</keyword>
<evidence type="ECO:0000256" key="1">
    <source>
        <dbReference type="SAM" id="Phobius"/>
    </source>
</evidence>
<dbReference type="EMBL" id="JADKYB010000008">
    <property type="protein sequence ID" value="MBM9506208.1"/>
    <property type="molecule type" value="Genomic_DNA"/>
</dbReference>
<feature type="transmembrane region" description="Helical" evidence="1">
    <location>
        <begin position="65"/>
        <end position="82"/>
    </location>
</feature>
<name>A0ABS2TS91_9ACTN</name>
<accession>A0ABS2TS91</accession>
<comment type="caution">
    <text evidence="2">The sequence shown here is derived from an EMBL/GenBank/DDBJ whole genome shotgun (WGS) entry which is preliminary data.</text>
</comment>
<protein>
    <submittedName>
        <fullName evidence="2">Uncharacterized protein</fullName>
    </submittedName>
</protein>
<dbReference type="RefSeq" id="WP_205358068.1">
    <property type="nucleotide sequence ID" value="NZ_JADKYB010000008.1"/>
</dbReference>
<gene>
    <name evidence="2" type="ORF">ITX44_16945</name>
</gene>
<keyword evidence="1" id="KW-1133">Transmembrane helix</keyword>